<protein>
    <recommendedName>
        <fullName evidence="5">FAD-binding domain-containing protein</fullName>
    </recommendedName>
</protein>
<evidence type="ECO:0000256" key="3">
    <source>
        <dbReference type="ARBA" id="ARBA00023002"/>
    </source>
</evidence>
<keyword evidence="1" id="KW-0285">Flavoprotein</keyword>
<dbReference type="PRINTS" id="PR00420">
    <property type="entry name" value="RNGMNOXGNASE"/>
</dbReference>
<evidence type="ECO:0000259" key="5">
    <source>
        <dbReference type="Pfam" id="PF01494"/>
    </source>
</evidence>
<dbReference type="Gene3D" id="3.50.50.60">
    <property type="entry name" value="FAD/NAD(P)-binding domain"/>
    <property type="match status" value="1"/>
</dbReference>
<dbReference type="GO" id="GO:0071949">
    <property type="term" value="F:FAD binding"/>
    <property type="evidence" value="ECO:0007669"/>
    <property type="project" value="InterPro"/>
</dbReference>
<dbReference type="Pfam" id="PF01494">
    <property type="entry name" value="FAD_binding_3"/>
    <property type="match status" value="1"/>
</dbReference>
<dbReference type="GO" id="GO:0044550">
    <property type="term" value="P:secondary metabolite biosynthetic process"/>
    <property type="evidence" value="ECO:0007669"/>
    <property type="project" value="TreeGrafter"/>
</dbReference>
<proteinExistence type="predicted"/>
<dbReference type="Pfam" id="PF13450">
    <property type="entry name" value="NAD_binding_8"/>
    <property type="match status" value="1"/>
</dbReference>
<keyword evidence="4" id="KW-0812">Transmembrane</keyword>
<accession>A0A5N7C4H6</accession>
<organism evidence="6">
    <name type="scientific">Petromyces alliaceus</name>
    <name type="common">Aspergillus alliaceus</name>
    <dbReference type="NCBI Taxonomy" id="209559"/>
    <lineage>
        <taxon>Eukaryota</taxon>
        <taxon>Fungi</taxon>
        <taxon>Dikarya</taxon>
        <taxon>Ascomycota</taxon>
        <taxon>Pezizomycotina</taxon>
        <taxon>Eurotiomycetes</taxon>
        <taxon>Eurotiomycetidae</taxon>
        <taxon>Eurotiales</taxon>
        <taxon>Aspergillaceae</taxon>
        <taxon>Aspergillus</taxon>
        <taxon>Aspergillus subgen. Circumdati</taxon>
    </lineage>
</organism>
<keyword evidence="2" id="KW-0274">FAD</keyword>
<dbReference type="AlphaFoldDB" id="A0A5N7C4H6"/>
<evidence type="ECO:0000256" key="4">
    <source>
        <dbReference type="SAM" id="Phobius"/>
    </source>
</evidence>
<keyword evidence="4" id="KW-1133">Transmembrane helix</keyword>
<dbReference type="OrthoDB" id="417877at2759"/>
<dbReference type="PANTHER" id="PTHR46720:SF3">
    <property type="entry name" value="FAD-BINDING DOMAIN-CONTAINING PROTEIN-RELATED"/>
    <property type="match status" value="1"/>
</dbReference>
<evidence type="ECO:0000256" key="2">
    <source>
        <dbReference type="ARBA" id="ARBA00022827"/>
    </source>
</evidence>
<reference evidence="6" key="1">
    <citation type="submission" date="2019-04" db="EMBL/GenBank/DDBJ databases">
        <title>Friends and foes A comparative genomics studyof 23 Aspergillus species from section Flavi.</title>
        <authorList>
            <consortium name="DOE Joint Genome Institute"/>
            <person name="Kjaerbolling I."/>
            <person name="Vesth T."/>
            <person name="Frisvad J.C."/>
            <person name="Nybo J.L."/>
            <person name="Theobald S."/>
            <person name="Kildgaard S."/>
            <person name="Isbrandt T."/>
            <person name="Kuo A."/>
            <person name="Sato A."/>
            <person name="Lyhne E.K."/>
            <person name="Kogle M.E."/>
            <person name="Wiebenga A."/>
            <person name="Kun R.S."/>
            <person name="Lubbers R.J."/>
            <person name="Makela M.R."/>
            <person name="Barry K."/>
            <person name="Chovatia M."/>
            <person name="Clum A."/>
            <person name="Daum C."/>
            <person name="Haridas S."/>
            <person name="He G."/>
            <person name="LaButti K."/>
            <person name="Lipzen A."/>
            <person name="Mondo S."/>
            <person name="Riley R."/>
            <person name="Salamov A."/>
            <person name="Simmons B.A."/>
            <person name="Magnuson J.K."/>
            <person name="Henrissat B."/>
            <person name="Mortensen U.H."/>
            <person name="Larsen T.O."/>
            <person name="Devries R.P."/>
            <person name="Grigoriev I.V."/>
            <person name="Machida M."/>
            <person name="Baker S.E."/>
            <person name="Andersen M.R."/>
        </authorList>
    </citation>
    <scope>NUCLEOTIDE SEQUENCE [LARGE SCALE GENOMIC DNA]</scope>
    <source>
        <strain evidence="6">IBT 14317</strain>
    </source>
</reference>
<dbReference type="InterPro" id="IPR002938">
    <property type="entry name" value="FAD-bd"/>
</dbReference>
<dbReference type="InterPro" id="IPR051104">
    <property type="entry name" value="FAD_monoxygenase"/>
</dbReference>
<evidence type="ECO:0000313" key="6">
    <source>
        <dbReference type="EMBL" id="KAE8389000.1"/>
    </source>
</evidence>
<name>A0A5N7C4H6_PETAA</name>
<dbReference type="SUPFAM" id="SSF51905">
    <property type="entry name" value="FAD/NAD(P)-binding domain"/>
    <property type="match status" value="1"/>
</dbReference>
<dbReference type="GO" id="GO:0016491">
    <property type="term" value="F:oxidoreductase activity"/>
    <property type="evidence" value="ECO:0007669"/>
    <property type="project" value="UniProtKB-KW"/>
</dbReference>
<dbReference type="SUPFAM" id="SSF54373">
    <property type="entry name" value="FAD-linked reductases, C-terminal domain"/>
    <property type="match status" value="1"/>
</dbReference>
<gene>
    <name evidence="6" type="ORF">BDV23DRAFT_157894</name>
</gene>
<evidence type="ECO:0000256" key="1">
    <source>
        <dbReference type="ARBA" id="ARBA00022630"/>
    </source>
</evidence>
<dbReference type="Proteomes" id="UP000326877">
    <property type="component" value="Unassembled WGS sequence"/>
</dbReference>
<dbReference type="PANTHER" id="PTHR46720">
    <property type="entry name" value="HYDROXYLASE, PUTATIVE (AFU_ORTHOLOGUE AFUA_3G01460)-RELATED"/>
    <property type="match status" value="1"/>
</dbReference>
<feature type="transmembrane region" description="Helical" evidence="4">
    <location>
        <begin position="7"/>
        <end position="26"/>
    </location>
</feature>
<keyword evidence="4" id="KW-0472">Membrane</keyword>
<sequence>MPSSSRLSIAIVGGGIGGLCLAIGLLRNKNLDVAIYEAAPRFAEVGAGVALGPNAQRALALISPATKQAFLLHATGSLSPEFQHVWFDFRNGKAGEKDGEILSKVENETGQQTVHRAKFLDELVKLIPEGIAHFGKRLVQIQKHPASGAGLYELVFADGTAATADCIIGADGVHSSVRQHLLGESHPAATAVFTGTIVYRGLVPIDVARDAIGEFAENSYMWCGEGGMVMTYPIDDGETMNVVATRNRKSNWDGAPYTKPVDEETVRNDFVGWGGIPGKVIELLQQPTMWAILDHYPAPYYHSGNVAMMGDAAHATSPFQGAGAGQAIEDALVLSTLFQQVTNRGQINPALAAYDSVRRQRSQKVVATSRDALKLFCFDDGYVNGDAERWKETWEGRMNWLWEIDLLKQNEDALNAFANIIEKQPSALRGML</sequence>
<keyword evidence="3" id="KW-0560">Oxidoreductase</keyword>
<dbReference type="InterPro" id="IPR036188">
    <property type="entry name" value="FAD/NAD-bd_sf"/>
</dbReference>
<feature type="domain" description="FAD-binding" evidence="5">
    <location>
        <begin position="162"/>
        <end position="368"/>
    </location>
</feature>
<dbReference type="EMBL" id="ML735271">
    <property type="protein sequence ID" value="KAE8389000.1"/>
    <property type="molecule type" value="Genomic_DNA"/>
</dbReference>